<accession>A0AAV0JES3</accession>
<protein>
    <submittedName>
        <fullName evidence="1">Uncharacterized protein</fullName>
    </submittedName>
</protein>
<comment type="caution">
    <text evidence="1">The sequence shown here is derived from an EMBL/GenBank/DDBJ whole genome shotgun (WGS) entry which is preliminary data.</text>
</comment>
<dbReference type="EMBL" id="CAMGYJ010000004">
    <property type="protein sequence ID" value="CAI0407794.1"/>
    <property type="molecule type" value="Genomic_DNA"/>
</dbReference>
<keyword evidence="2" id="KW-1185">Reference proteome</keyword>
<name>A0AAV0JES3_9ROSI</name>
<dbReference type="AlphaFoldDB" id="A0AAV0JES3"/>
<sequence>MLAPTVCLLDHTHWSRK</sequence>
<organism evidence="1 2">
    <name type="scientific">Linum tenue</name>
    <dbReference type="NCBI Taxonomy" id="586396"/>
    <lineage>
        <taxon>Eukaryota</taxon>
        <taxon>Viridiplantae</taxon>
        <taxon>Streptophyta</taxon>
        <taxon>Embryophyta</taxon>
        <taxon>Tracheophyta</taxon>
        <taxon>Spermatophyta</taxon>
        <taxon>Magnoliopsida</taxon>
        <taxon>eudicotyledons</taxon>
        <taxon>Gunneridae</taxon>
        <taxon>Pentapetalae</taxon>
        <taxon>rosids</taxon>
        <taxon>fabids</taxon>
        <taxon>Malpighiales</taxon>
        <taxon>Linaceae</taxon>
        <taxon>Linum</taxon>
    </lineage>
</organism>
<dbReference type="Proteomes" id="UP001154282">
    <property type="component" value="Unassembled WGS sequence"/>
</dbReference>
<evidence type="ECO:0000313" key="1">
    <source>
        <dbReference type="EMBL" id="CAI0407794.1"/>
    </source>
</evidence>
<evidence type="ECO:0000313" key="2">
    <source>
        <dbReference type="Proteomes" id="UP001154282"/>
    </source>
</evidence>
<proteinExistence type="predicted"/>
<gene>
    <name evidence="1" type="ORF">LITE_LOCUS13705</name>
</gene>
<reference evidence="1" key="1">
    <citation type="submission" date="2022-08" db="EMBL/GenBank/DDBJ databases">
        <authorList>
            <person name="Gutierrez-Valencia J."/>
        </authorList>
    </citation>
    <scope>NUCLEOTIDE SEQUENCE</scope>
</reference>